<dbReference type="AlphaFoldDB" id="A0A1I4NEH3"/>
<dbReference type="EMBL" id="FOTW01000013">
    <property type="protein sequence ID" value="SFM13707.1"/>
    <property type="molecule type" value="Genomic_DNA"/>
</dbReference>
<evidence type="ECO:0000313" key="2">
    <source>
        <dbReference type="EMBL" id="SFM13707.1"/>
    </source>
</evidence>
<organism evidence="2 3">
    <name type="scientific">Rugamonas rubra</name>
    <dbReference type="NCBI Taxonomy" id="758825"/>
    <lineage>
        <taxon>Bacteria</taxon>
        <taxon>Pseudomonadati</taxon>
        <taxon>Pseudomonadota</taxon>
        <taxon>Betaproteobacteria</taxon>
        <taxon>Burkholderiales</taxon>
        <taxon>Oxalobacteraceae</taxon>
        <taxon>Telluria group</taxon>
        <taxon>Rugamonas</taxon>
    </lineage>
</organism>
<evidence type="ECO:0000313" key="3">
    <source>
        <dbReference type="Proteomes" id="UP000199470"/>
    </source>
</evidence>
<gene>
    <name evidence="2" type="ORF">SAMN02982985_02889</name>
</gene>
<feature type="chain" id="PRO_5011705006" evidence="1">
    <location>
        <begin position="33"/>
        <end position="139"/>
    </location>
</feature>
<dbReference type="Proteomes" id="UP000199470">
    <property type="component" value="Unassembled WGS sequence"/>
</dbReference>
<keyword evidence="1" id="KW-0732">Signal</keyword>
<accession>A0A1I4NEH3</accession>
<sequence>MTAIAASLTALTACAASSIAMTAINASDVAMAALYAAPSIKKTTWAYGAIWSNVISVQAGPCLFVRLTTTGISPWGENTSGNEYVVFDGTNVNFAGRGANPYNHTSVASPMRVPMRKTLTNLQVRLHAPSEVAFIPLAS</sequence>
<reference evidence="2 3" key="1">
    <citation type="submission" date="2016-10" db="EMBL/GenBank/DDBJ databases">
        <authorList>
            <person name="de Groot N.N."/>
        </authorList>
    </citation>
    <scope>NUCLEOTIDE SEQUENCE [LARGE SCALE GENOMIC DNA]</scope>
    <source>
        <strain evidence="2 3">ATCC 43154</strain>
    </source>
</reference>
<keyword evidence="3" id="KW-1185">Reference proteome</keyword>
<protein>
    <submittedName>
        <fullName evidence="2">Uncharacterized protein</fullName>
    </submittedName>
</protein>
<evidence type="ECO:0000256" key="1">
    <source>
        <dbReference type="SAM" id="SignalP"/>
    </source>
</evidence>
<name>A0A1I4NEH3_9BURK</name>
<feature type="signal peptide" evidence="1">
    <location>
        <begin position="1"/>
        <end position="32"/>
    </location>
</feature>
<proteinExistence type="predicted"/>